<dbReference type="EMBL" id="CAGS01000445">
    <property type="protein sequence ID" value="CCF85455.1"/>
    <property type="molecule type" value="Genomic_DNA"/>
</dbReference>
<organism evidence="1 2">
    <name type="scientific">Nitrolancea hollandica Lb</name>
    <dbReference type="NCBI Taxonomy" id="1129897"/>
    <lineage>
        <taxon>Bacteria</taxon>
        <taxon>Pseudomonadati</taxon>
        <taxon>Thermomicrobiota</taxon>
        <taxon>Thermomicrobia</taxon>
        <taxon>Sphaerobacterales</taxon>
        <taxon>Sphaerobacterineae</taxon>
        <taxon>Sphaerobacteraceae</taxon>
        <taxon>Nitrolancea</taxon>
    </lineage>
</organism>
<comment type="caution">
    <text evidence="1">The sequence shown here is derived from an EMBL/GenBank/DDBJ whole genome shotgun (WGS) entry which is preliminary data.</text>
</comment>
<gene>
    <name evidence="1" type="ORF">NITHO_50004</name>
</gene>
<accession>I4EL93</accession>
<protein>
    <submittedName>
        <fullName evidence="1">Uncharacterized protein</fullName>
    </submittedName>
</protein>
<dbReference type="AlphaFoldDB" id="I4EL93"/>
<keyword evidence="2" id="KW-1185">Reference proteome</keyword>
<evidence type="ECO:0000313" key="2">
    <source>
        <dbReference type="Proteomes" id="UP000004221"/>
    </source>
</evidence>
<proteinExistence type="predicted"/>
<reference evidence="1 2" key="1">
    <citation type="journal article" date="2012" name="ISME J.">
        <title>Nitrification expanded: discovery, physiology and genomics of a nitrite-oxidizing bacterium from the phylum Chloroflexi.</title>
        <authorList>
            <person name="Sorokin D.Y."/>
            <person name="Lucker S."/>
            <person name="Vejmelkova D."/>
            <person name="Kostrikina N.A."/>
            <person name="Kleerebezem R."/>
            <person name="Rijpstra W.I."/>
            <person name="Damste J.S."/>
            <person name="Le Paslier D."/>
            <person name="Muyzer G."/>
            <person name="Wagner M."/>
            <person name="van Loosdrecht M.C."/>
            <person name="Daims H."/>
        </authorList>
    </citation>
    <scope>NUCLEOTIDE SEQUENCE [LARGE SCALE GENOMIC DNA]</scope>
    <source>
        <strain evidence="2">none</strain>
    </source>
</reference>
<name>I4EL93_9BACT</name>
<evidence type="ECO:0000313" key="1">
    <source>
        <dbReference type="EMBL" id="CCF85455.1"/>
    </source>
</evidence>
<dbReference type="Proteomes" id="UP000004221">
    <property type="component" value="Unassembled WGS sequence"/>
</dbReference>
<dbReference type="RefSeq" id="WP_008480367.1">
    <property type="nucleotide sequence ID" value="NZ_CAGS01000445.1"/>
</dbReference>
<sequence length="116" mass="13022">MEQQAEALVQEITAITREPIQALRDNPRLLGVNIRFRAVSRTFDITVRKSLRTGTPRYWWDVTEVAIDEDGAAADRYDWESDMLLYDTPEAALATAADMVARVAASESGYRPGFQA</sequence>